<dbReference type="Gene3D" id="1.10.3720.10">
    <property type="entry name" value="MetI-like"/>
    <property type="match status" value="1"/>
</dbReference>
<dbReference type="PROSITE" id="PS50928">
    <property type="entry name" value="ABC_TM1"/>
    <property type="match status" value="1"/>
</dbReference>
<dbReference type="Pfam" id="PF00528">
    <property type="entry name" value="BPD_transp_1"/>
    <property type="match status" value="1"/>
</dbReference>
<evidence type="ECO:0000256" key="6">
    <source>
        <dbReference type="ARBA" id="ARBA00023136"/>
    </source>
</evidence>
<accession>A0A3N1CQN0</accession>
<feature type="transmembrane region" description="Helical" evidence="7">
    <location>
        <begin position="131"/>
        <end position="155"/>
    </location>
</feature>
<sequence length="322" mass="33383">MLFPLVRRAAVVLALAVAAASLGYLLAALSLEPRDRLEGRRPRPPQAAVEAELTALNLNDRMPLGERYLTWASGAVRGDFGRTLQGAEVSAALPGRLATSVVLLLPGTALGALAGVGLGAWAALARRPGRVFTAVSHVLLATPVFVIAIGLQVLGERLNAATGAPLVQWVGDGGGGLGAGLQHLVLPTLTVALAQLALFGRYQQALMRDAAESEHVRAARARGLGLYRAYFGHGLRTALVPTATYFAYGLGFLLLGAAYVETAFGRQGMGAWLLDSLRASDPHPVAACTAVAALAVPAAAFVADVAHRLLDPMASRQPEGAL</sequence>
<keyword evidence="3" id="KW-1003">Cell membrane</keyword>
<feature type="transmembrane region" description="Helical" evidence="7">
    <location>
        <begin position="245"/>
        <end position="264"/>
    </location>
</feature>
<dbReference type="RefSeq" id="WP_123662892.1">
    <property type="nucleotide sequence ID" value="NZ_RJKE01000001.1"/>
</dbReference>
<gene>
    <name evidence="9" type="ORF">EDD29_1116</name>
</gene>
<reference evidence="9 10" key="1">
    <citation type="submission" date="2018-11" db="EMBL/GenBank/DDBJ databases">
        <title>Sequencing the genomes of 1000 actinobacteria strains.</title>
        <authorList>
            <person name="Klenk H.-P."/>
        </authorList>
    </citation>
    <scope>NUCLEOTIDE SEQUENCE [LARGE SCALE GENOMIC DNA]</scope>
    <source>
        <strain evidence="9 10">DSM 44254</strain>
    </source>
</reference>
<keyword evidence="2 7" id="KW-0813">Transport</keyword>
<feature type="transmembrane region" description="Helical" evidence="7">
    <location>
        <begin position="103"/>
        <end position="124"/>
    </location>
</feature>
<dbReference type="Proteomes" id="UP000272400">
    <property type="component" value="Unassembled WGS sequence"/>
</dbReference>
<dbReference type="GO" id="GO:0005886">
    <property type="term" value="C:plasma membrane"/>
    <property type="evidence" value="ECO:0007669"/>
    <property type="project" value="UniProtKB-SubCell"/>
</dbReference>
<keyword evidence="5 7" id="KW-1133">Transmembrane helix</keyword>
<evidence type="ECO:0000256" key="3">
    <source>
        <dbReference type="ARBA" id="ARBA00022475"/>
    </source>
</evidence>
<keyword evidence="4 7" id="KW-0812">Transmembrane</keyword>
<comment type="similarity">
    <text evidence="7">Belongs to the binding-protein-dependent transport system permease family.</text>
</comment>
<proteinExistence type="inferred from homology"/>
<comment type="caution">
    <text evidence="9">The sequence shown here is derived from an EMBL/GenBank/DDBJ whole genome shotgun (WGS) entry which is preliminary data.</text>
</comment>
<keyword evidence="6 7" id="KW-0472">Membrane</keyword>
<evidence type="ECO:0000256" key="1">
    <source>
        <dbReference type="ARBA" id="ARBA00004651"/>
    </source>
</evidence>
<dbReference type="GO" id="GO:0055085">
    <property type="term" value="P:transmembrane transport"/>
    <property type="evidence" value="ECO:0007669"/>
    <property type="project" value="InterPro"/>
</dbReference>
<dbReference type="AlphaFoldDB" id="A0A3N1CQN0"/>
<feature type="domain" description="ABC transmembrane type-1" evidence="8">
    <location>
        <begin position="97"/>
        <end position="303"/>
    </location>
</feature>
<evidence type="ECO:0000313" key="10">
    <source>
        <dbReference type="Proteomes" id="UP000272400"/>
    </source>
</evidence>
<evidence type="ECO:0000313" key="9">
    <source>
        <dbReference type="EMBL" id="ROO83610.1"/>
    </source>
</evidence>
<protein>
    <submittedName>
        <fullName evidence="9">Peptide/nickel transport system permease protein</fullName>
    </submittedName>
</protein>
<dbReference type="PANTHER" id="PTHR43163">
    <property type="entry name" value="DIPEPTIDE TRANSPORT SYSTEM PERMEASE PROTEIN DPPB-RELATED"/>
    <property type="match status" value="1"/>
</dbReference>
<feature type="transmembrane region" description="Helical" evidence="7">
    <location>
        <begin position="284"/>
        <end position="306"/>
    </location>
</feature>
<dbReference type="EMBL" id="RJKE01000001">
    <property type="protein sequence ID" value="ROO83610.1"/>
    <property type="molecule type" value="Genomic_DNA"/>
</dbReference>
<dbReference type="OrthoDB" id="9778910at2"/>
<dbReference type="InterPro" id="IPR035906">
    <property type="entry name" value="MetI-like_sf"/>
</dbReference>
<dbReference type="PANTHER" id="PTHR43163:SF3">
    <property type="entry name" value="PEPTIDE ABC TRANSPORTER PERMEASE PROTEIN"/>
    <property type="match status" value="1"/>
</dbReference>
<dbReference type="InterPro" id="IPR000515">
    <property type="entry name" value="MetI-like"/>
</dbReference>
<dbReference type="CDD" id="cd06261">
    <property type="entry name" value="TM_PBP2"/>
    <property type="match status" value="1"/>
</dbReference>
<evidence type="ECO:0000256" key="5">
    <source>
        <dbReference type="ARBA" id="ARBA00022989"/>
    </source>
</evidence>
<evidence type="ECO:0000256" key="7">
    <source>
        <dbReference type="RuleBase" id="RU363032"/>
    </source>
</evidence>
<dbReference type="SUPFAM" id="SSF161098">
    <property type="entry name" value="MetI-like"/>
    <property type="match status" value="1"/>
</dbReference>
<keyword evidence="10" id="KW-1185">Reference proteome</keyword>
<comment type="subcellular location">
    <subcellularLocation>
        <location evidence="1 7">Cell membrane</location>
        <topology evidence="1 7">Multi-pass membrane protein</topology>
    </subcellularLocation>
</comment>
<evidence type="ECO:0000256" key="4">
    <source>
        <dbReference type="ARBA" id="ARBA00022692"/>
    </source>
</evidence>
<organism evidence="9 10">
    <name type="scientific">Actinocorallia herbida</name>
    <dbReference type="NCBI Taxonomy" id="58109"/>
    <lineage>
        <taxon>Bacteria</taxon>
        <taxon>Bacillati</taxon>
        <taxon>Actinomycetota</taxon>
        <taxon>Actinomycetes</taxon>
        <taxon>Streptosporangiales</taxon>
        <taxon>Thermomonosporaceae</taxon>
        <taxon>Actinocorallia</taxon>
    </lineage>
</organism>
<evidence type="ECO:0000259" key="8">
    <source>
        <dbReference type="PROSITE" id="PS50928"/>
    </source>
</evidence>
<name>A0A3N1CQN0_9ACTN</name>
<evidence type="ECO:0000256" key="2">
    <source>
        <dbReference type="ARBA" id="ARBA00022448"/>
    </source>
</evidence>
<feature type="transmembrane region" description="Helical" evidence="7">
    <location>
        <begin position="175"/>
        <end position="199"/>
    </location>
</feature>